<evidence type="ECO:0000313" key="2">
    <source>
        <dbReference type="Proteomes" id="UP000198588"/>
    </source>
</evidence>
<proteinExistence type="predicted"/>
<gene>
    <name evidence="1" type="ORF">SAMN02927914_00879</name>
</gene>
<dbReference type="STRING" id="1165689.SAMN02927914_00879"/>
<reference evidence="1 2" key="1">
    <citation type="submission" date="2016-10" db="EMBL/GenBank/DDBJ databases">
        <authorList>
            <person name="de Groot N.N."/>
        </authorList>
    </citation>
    <scope>NUCLEOTIDE SEQUENCE [LARGE SCALE GENOMIC DNA]</scope>
    <source>
        <strain evidence="1 2">CGMCC 1.12097</strain>
    </source>
</reference>
<organism evidence="1 2">
    <name type="scientific">Mesorhizobium qingshengii</name>
    <dbReference type="NCBI Taxonomy" id="1165689"/>
    <lineage>
        <taxon>Bacteria</taxon>
        <taxon>Pseudomonadati</taxon>
        <taxon>Pseudomonadota</taxon>
        <taxon>Alphaproteobacteria</taxon>
        <taxon>Hyphomicrobiales</taxon>
        <taxon>Phyllobacteriaceae</taxon>
        <taxon>Mesorhizobium</taxon>
    </lineage>
</organism>
<dbReference type="EMBL" id="FMXM01000003">
    <property type="protein sequence ID" value="SDA50256.1"/>
    <property type="molecule type" value="Genomic_DNA"/>
</dbReference>
<sequence length="149" mass="16490">MAHFRDSMPHAMVAARPRGPLIQGVIMFYAYARRTLVALSLAALFAPAAHAADITFAIKNSHPNAMRLELYSQDRDYVWPGDGKDFYLDDGETKQIPVSCNEGESICYGAWVDGDEETYWGVGPGNKEKCDDCCYTCNGGETEEIELTP</sequence>
<protein>
    <submittedName>
        <fullName evidence="1">Uncharacterized protein</fullName>
    </submittedName>
</protein>
<accession>A0A1G5VXV5</accession>
<dbReference type="AlphaFoldDB" id="A0A1G5VXV5"/>
<dbReference type="Proteomes" id="UP000198588">
    <property type="component" value="Unassembled WGS sequence"/>
</dbReference>
<evidence type="ECO:0000313" key="1">
    <source>
        <dbReference type="EMBL" id="SDA50256.1"/>
    </source>
</evidence>
<name>A0A1G5VXV5_9HYPH</name>